<feature type="region of interest" description="Disordered" evidence="1">
    <location>
        <begin position="329"/>
        <end position="428"/>
    </location>
</feature>
<dbReference type="Proteomes" id="UP000008281">
    <property type="component" value="Unassembled WGS sequence"/>
</dbReference>
<feature type="compositionally biased region" description="Basic and acidic residues" evidence="1">
    <location>
        <begin position="379"/>
        <end position="393"/>
    </location>
</feature>
<protein>
    <submittedName>
        <fullName evidence="2">Uncharacterized protein</fullName>
    </submittedName>
</protein>
<feature type="compositionally biased region" description="Basic and acidic residues" evidence="1">
    <location>
        <begin position="329"/>
        <end position="347"/>
    </location>
</feature>
<evidence type="ECO:0000313" key="2">
    <source>
        <dbReference type="EMBL" id="EFO83291.1"/>
    </source>
</evidence>
<keyword evidence="3" id="KW-1185">Reference proteome</keyword>
<evidence type="ECO:0000256" key="1">
    <source>
        <dbReference type="SAM" id="MobiDB-lite"/>
    </source>
</evidence>
<dbReference type="GeneID" id="9826968"/>
<accession>E3N1B0</accession>
<dbReference type="KEGG" id="crq:GCK72_004415"/>
<feature type="compositionally biased region" description="Basic and acidic residues" evidence="1">
    <location>
        <begin position="404"/>
        <end position="413"/>
    </location>
</feature>
<sequence length="428" mass="49997">MSENSKSVDKSETKSEKSFASNPPFSLEISPEKLEVPPEGLLEVTIKNPTKQPQYIICYFDSFYFLVDFKNADWHQEGDTPSAAMAYHTLKPGETYTLTIGYDNGKYPEKVRKCSTCNDQKRVVRDDTKKQRLDPKNNIYYNLERPEGVLKIRQRATRMDCPVLLSRDMDIYLSEETEKYRMLKEVYLKIRLDQKRRRRWGETLETRGCATYRYFKLEKDDESEFFRSYEEFKSDNINPETFWGKVLVTRCTPKNLEEFDKVSDDEIMKLKMERQAPYFLRGHIINVDDLQKVVEECWGDECQCGMPRLRTREEMEKYLEAEAKLEKKSVQNVVKSEKPKTIEESKEKSKKSPNKLPPPEKTTPSSKFDNVESANKSSENMKQEEAKIEEKKAPTTPQVAPIPVEKKPVVQEKKNKKKKKGNPCCSVS</sequence>
<name>E3N1B0_CAERE</name>
<feature type="region of interest" description="Disordered" evidence="1">
    <location>
        <begin position="1"/>
        <end position="32"/>
    </location>
</feature>
<feature type="compositionally biased region" description="Polar residues" evidence="1">
    <location>
        <begin position="362"/>
        <end position="378"/>
    </location>
</feature>
<dbReference type="RefSeq" id="XP_003097801.2">
    <property type="nucleotide sequence ID" value="XM_003097753.2"/>
</dbReference>
<reference evidence="2" key="1">
    <citation type="submission" date="2007-07" db="EMBL/GenBank/DDBJ databases">
        <title>PCAP assembly of the Caenorhabditis remanei genome.</title>
        <authorList>
            <consortium name="The Caenorhabditis remanei Sequencing Consortium"/>
            <person name="Wilson R.K."/>
        </authorList>
    </citation>
    <scope>NUCLEOTIDE SEQUENCE [LARGE SCALE GENOMIC DNA]</scope>
    <source>
        <strain evidence="2">PB4641</strain>
    </source>
</reference>
<dbReference type="HOGENOM" id="CLU_052722_0_0_1"/>
<dbReference type="InParanoid" id="E3N1B0"/>
<dbReference type="OMA" id="SAAMAYH"/>
<feature type="compositionally biased region" description="Basic and acidic residues" evidence="1">
    <location>
        <begin position="1"/>
        <end position="17"/>
    </location>
</feature>
<dbReference type="OrthoDB" id="5908824at2759"/>
<proteinExistence type="predicted"/>
<organism evidence="3">
    <name type="scientific">Caenorhabditis remanei</name>
    <name type="common">Caenorhabditis vulgaris</name>
    <dbReference type="NCBI Taxonomy" id="31234"/>
    <lineage>
        <taxon>Eukaryota</taxon>
        <taxon>Metazoa</taxon>
        <taxon>Ecdysozoa</taxon>
        <taxon>Nematoda</taxon>
        <taxon>Chromadorea</taxon>
        <taxon>Rhabditida</taxon>
        <taxon>Rhabditina</taxon>
        <taxon>Rhabditomorpha</taxon>
        <taxon>Rhabditoidea</taxon>
        <taxon>Rhabditidae</taxon>
        <taxon>Peloderinae</taxon>
        <taxon>Caenorhabditis</taxon>
    </lineage>
</organism>
<gene>
    <name evidence="2" type="ORF">CRE_13620</name>
</gene>
<evidence type="ECO:0000313" key="3">
    <source>
        <dbReference type="Proteomes" id="UP000008281"/>
    </source>
</evidence>
<dbReference type="eggNOG" id="ENOG502TJV5">
    <property type="taxonomic scope" value="Eukaryota"/>
</dbReference>
<dbReference type="AlphaFoldDB" id="E3N1B0"/>
<dbReference type="EMBL" id="DS268508">
    <property type="protein sequence ID" value="EFO83291.1"/>
    <property type="molecule type" value="Genomic_DNA"/>
</dbReference>
<dbReference type="CTD" id="9826968"/>